<evidence type="ECO:0000313" key="3">
    <source>
        <dbReference type="Proteomes" id="UP000799324"/>
    </source>
</evidence>
<evidence type="ECO:0000313" key="2">
    <source>
        <dbReference type="EMBL" id="KAF2657984.1"/>
    </source>
</evidence>
<protein>
    <submittedName>
        <fullName evidence="2">Uncharacterized protein</fullName>
    </submittedName>
</protein>
<feature type="compositionally biased region" description="Acidic residues" evidence="1">
    <location>
        <begin position="115"/>
        <end position="133"/>
    </location>
</feature>
<proteinExistence type="predicted"/>
<evidence type="ECO:0000256" key="1">
    <source>
        <dbReference type="SAM" id="MobiDB-lite"/>
    </source>
</evidence>
<gene>
    <name evidence="2" type="ORF">K491DRAFT_301446</name>
</gene>
<keyword evidence="3" id="KW-1185">Reference proteome</keyword>
<dbReference type="Proteomes" id="UP000799324">
    <property type="component" value="Unassembled WGS sequence"/>
</dbReference>
<reference evidence="2" key="1">
    <citation type="journal article" date="2020" name="Stud. Mycol.">
        <title>101 Dothideomycetes genomes: a test case for predicting lifestyles and emergence of pathogens.</title>
        <authorList>
            <person name="Haridas S."/>
            <person name="Albert R."/>
            <person name="Binder M."/>
            <person name="Bloem J."/>
            <person name="Labutti K."/>
            <person name="Salamov A."/>
            <person name="Andreopoulos B."/>
            <person name="Baker S."/>
            <person name="Barry K."/>
            <person name="Bills G."/>
            <person name="Bluhm B."/>
            <person name="Cannon C."/>
            <person name="Castanera R."/>
            <person name="Culley D."/>
            <person name="Daum C."/>
            <person name="Ezra D."/>
            <person name="Gonzalez J."/>
            <person name="Henrissat B."/>
            <person name="Kuo A."/>
            <person name="Liang C."/>
            <person name="Lipzen A."/>
            <person name="Lutzoni F."/>
            <person name="Magnuson J."/>
            <person name="Mondo S."/>
            <person name="Nolan M."/>
            <person name="Ohm R."/>
            <person name="Pangilinan J."/>
            <person name="Park H.-J."/>
            <person name="Ramirez L."/>
            <person name="Alfaro M."/>
            <person name="Sun H."/>
            <person name="Tritt A."/>
            <person name="Yoshinaga Y."/>
            <person name="Zwiers L.-H."/>
            <person name="Turgeon B."/>
            <person name="Goodwin S."/>
            <person name="Spatafora J."/>
            <person name="Crous P."/>
            <person name="Grigoriev I."/>
        </authorList>
    </citation>
    <scope>NUCLEOTIDE SEQUENCE</scope>
    <source>
        <strain evidence="2">CBS 122681</strain>
    </source>
</reference>
<dbReference type="EMBL" id="MU004319">
    <property type="protein sequence ID" value="KAF2657984.1"/>
    <property type="molecule type" value="Genomic_DNA"/>
</dbReference>
<organism evidence="2 3">
    <name type="scientific">Lophiostoma macrostomum CBS 122681</name>
    <dbReference type="NCBI Taxonomy" id="1314788"/>
    <lineage>
        <taxon>Eukaryota</taxon>
        <taxon>Fungi</taxon>
        <taxon>Dikarya</taxon>
        <taxon>Ascomycota</taxon>
        <taxon>Pezizomycotina</taxon>
        <taxon>Dothideomycetes</taxon>
        <taxon>Pleosporomycetidae</taxon>
        <taxon>Pleosporales</taxon>
        <taxon>Lophiostomataceae</taxon>
        <taxon>Lophiostoma</taxon>
    </lineage>
</organism>
<accession>A0A6A6TH85</accession>
<feature type="compositionally biased region" description="Polar residues" evidence="1">
    <location>
        <begin position="60"/>
        <end position="70"/>
    </location>
</feature>
<sequence>MAAGLVARHHHARRSLAQPSFPSLAPGPSPLRCPVARPSLPTKVRRPISPHLNLSRAHSRPTSPINTLTPFPSHHHRNHRTPSCRPARGRTRRRSSRLSRPTRRTAKRNMKSPPEDDEEEEEIQDDASEDEAANGDAKKKAPGAEKDRKVKTTKADDAVPVVADDDDDDDE</sequence>
<feature type="compositionally biased region" description="Basic and acidic residues" evidence="1">
    <location>
        <begin position="136"/>
        <end position="157"/>
    </location>
</feature>
<name>A0A6A6TH85_9PLEO</name>
<dbReference type="AlphaFoldDB" id="A0A6A6TH85"/>
<feature type="region of interest" description="Disordered" evidence="1">
    <location>
        <begin position="1"/>
        <end position="171"/>
    </location>
</feature>
<feature type="compositionally biased region" description="Basic residues" evidence="1">
    <location>
        <begin position="73"/>
        <end position="110"/>
    </location>
</feature>